<comment type="caution">
    <text evidence="2">The sequence shown here is derived from an EMBL/GenBank/DDBJ whole genome shotgun (WGS) entry which is preliminary data.</text>
</comment>
<evidence type="ECO:0000256" key="1">
    <source>
        <dbReference type="SAM" id="MobiDB-lite"/>
    </source>
</evidence>
<accession>A0ABX2AYD0</accession>
<name>A0ABX2AYD0_9BACT</name>
<evidence type="ECO:0000313" key="2">
    <source>
        <dbReference type="EMBL" id="NPE24249.1"/>
    </source>
</evidence>
<sequence length="71" mass="7876">MKTIYIKPCCEIIRVYTDGGMLAGSSDKNITVDTSPDVNEDITGPEYGDGEVPDESKPNPGYNIWDDEEEF</sequence>
<dbReference type="EMBL" id="JABKKJ010000001">
    <property type="protein sequence ID" value="NPE24249.1"/>
    <property type="molecule type" value="Genomic_DNA"/>
</dbReference>
<organism evidence="2 3">
    <name type="scientific">Xylanibacter caecicola</name>
    <dbReference type="NCBI Taxonomy" id="2736294"/>
    <lineage>
        <taxon>Bacteria</taxon>
        <taxon>Pseudomonadati</taxon>
        <taxon>Bacteroidota</taxon>
        <taxon>Bacteroidia</taxon>
        <taxon>Bacteroidales</taxon>
        <taxon>Prevotellaceae</taxon>
        <taxon>Xylanibacter</taxon>
    </lineage>
</organism>
<feature type="region of interest" description="Disordered" evidence="1">
    <location>
        <begin position="26"/>
        <end position="71"/>
    </location>
</feature>
<dbReference type="Proteomes" id="UP000820977">
    <property type="component" value="Unassembled WGS sequence"/>
</dbReference>
<reference evidence="2 3" key="1">
    <citation type="submission" date="2020-05" db="EMBL/GenBank/DDBJ databases">
        <title>Distinct polysaccharide utilization as determinants for interspecies competition between intestinal Prevotella spp.</title>
        <authorList>
            <person name="Galvez E.J.C."/>
            <person name="Iljazovic A."/>
            <person name="Strowig T."/>
        </authorList>
    </citation>
    <scope>NUCLEOTIDE SEQUENCE [LARGE SCALE GENOMIC DNA]</scope>
    <source>
        <strain evidence="2 3">PCHR</strain>
    </source>
</reference>
<protein>
    <submittedName>
        <fullName evidence="2">Uncharacterized protein</fullName>
    </submittedName>
</protein>
<evidence type="ECO:0000313" key="3">
    <source>
        <dbReference type="Proteomes" id="UP000820977"/>
    </source>
</evidence>
<keyword evidence="3" id="KW-1185">Reference proteome</keyword>
<dbReference type="RefSeq" id="WP_172343731.1">
    <property type="nucleotide sequence ID" value="NZ_CASTNK010000006.1"/>
</dbReference>
<proteinExistence type="predicted"/>
<gene>
    <name evidence="2" type="ORF">HPS54_01730</name>
</gene>
<feature type="compositionally biased region" description="Polar residues" evidence="1">
    <location>
        <begin position="26"/>
        <end position="37"/>
    </location>
</feature>